<dbReference type="CDD" id="cd09274">
    <property type="entry name" value="RNase_HI_RT_Ty3"/>
    <property type="match status" value="1"/>
</dbReference>
<dbReference type="Proteomes" id="UP000054107">
    <property type="component" value="Unassembled WGS sequence"/>
</dbReference>
<dbReference type="InterPro" id="IPR043502">
    <property type="entry name" value="DNA/RNA_pol_sf"/>
</dbReference>
<name>A0A0B7MZU5_9FUNG</name>
<keyword evidence="4" id="KW-1185">Reference proteome</keyword>
<evidence type="ECO:0000256" key="1">
    <source>
        <dbReference type="ARBA" id="ARBA00023268"/>
    </source>
</evidence>
<dbReference type="Gene3D" id="3.30.70.270">
    <property type="match status" value="3"/>
</dbReference>
<evidence type="ECO:0000313" key="3">
    <source>
        <dbReference type="EMBL" id="CEP10672.1"/>
    </source>
</evidence>
<dbReference type="OrthoDB" id="2286242at2759"/>
<dbReference type="SUPFAM" id="SSF56672">
    <property type="entry name" value="DNA/RNA polymerases"/>
    <property type="match status" value="1"/>
</dbReference>
<feature type="non-terminal residue" evidence="3">
    <location>
        <position position="1"/>
    </location>
</feature>
<dbReference type="InterPro" id="IPR050951">
    <property type="entry name" value="Retrovirus_Pol_polyprotein"/>
</dbReference>
<dbReference type="PANTHER" id="PTHR37984">
    <property type="entry name" value="PROTEIN CBG26694"/>
    <property type="match status" value="1"/>
</dbReference>
<reference evidence="3 4" key="1">
    <citation type="submission" date="2014-09" db="EMBL/GenBank/DDBJ databases">
        <authorList>
            <person name="Ellenberger Sabrina"/>
        </authorList>
    </citation>
    <scope>NUCLEOTIDE SEQUENCE [LARGE SCALE GENOMIC DNA]</scope>
    <source>
        <strain evidence="3 4">CBS 412.66</strain>
    </source>
</reference>
<gene>
    <name evidence="3" type="primary">PARPA_04404.1 scaffold 12965</name>
</gene>
<accession>A0A0B7MZU5</accession>
<sequence>PYGTPAEREQAFKPIEALLGENVAIDLAFTCCNLPGAIVQLETIPGKVSYRAPYPVPVVYKDAVLAQLSQWEKEGVIEPSSSHNGWNYPLLVVAKKSSAGEYSFYKPRIVADVRLLNQILVSTDRYQMPRIDEIHQRFSAATITKLHRPVSCPFTGKQWVFRKICFGVFFMRNFATRILSNLFVDMSDRFVLYVDNIGCLSFDNSLEDHARLVAEVIRRLTKANLQVNPDKIVFAQRSIHVLGWSIIHNRLVPDSRKLTNFHLWTIPKTGKQVMKYLGFCNYFRNVVPSFSELAGSLDELRNFKSLDGLWTDRHTKSFNTLKQVLSSSVALSPIDFRYKLHVATDASSTDIGGILYYIKGSVVHYVTMASRKLSKSEMANSTTKRELLAIVYMFTRYHKWLFGTPFVLHTEHRSLVWLQTQTTPNLMLLTWYEVIFFHYNYEIFHIPGSRNLLPDALSRLFDTDVVDTNVVEKGDRYNNKSIIVEEKKRKAKGSGRLITAKNRKYNRC</sequence>
<evidence type="ECO:0000313" key="4">
    <source>
        <dbReference type="Proteomes" id="UP000054107"/>
    </source>
</evidence>
<organism evidence="3 4">
    <name type="scientific">Parasitella parasitica</name>
    <dbReference type="NCBI Taxonomy" id="35722"/>
    <lineage>
        <taxon>Eukaryota</taxon>
        <taxon>Fungi</taxon>
        <taxon>Fungi incertae sedis</taxon>
        <taxon>Mucoromycota</taxon>
        <taxon>Mucoromycotina</taxon>
        <taxon>Mucoromycetes</taxon>
        <taxon>Mucorales</taxon>
        <taxon>Mucorineae</taxon>
        <taxon>Mucoraceae</taxon>
        <taxon>Parasitella</taxon>
    </lineage>
</organism>
<keyword evidence="1" id="KW-0511">Multifunctional enzyme</keyword>
<dbReference type="Pfam" id="PF17919">
    <property type="entry name" value="RT_RNaseH_2"/>
    <property type="match status" value="1"/>
</dbReference>
<dbReference type="EMBL" id="LN724680">
    <property type="protein sequence ID" value="CEP10672.1"/>
    <property type="molecule type" value="Genomic_DNA"/>
</dbReference>
<feature type="domain" description="Reverse transcriptase/retrotransposon-derived protein RNase H-like" evidence="2">
    <location>
        <begin position="310"/>
        <end position="407"/>
    </location>
</feature>
<dbReference type="CDD" id="cd01647">
    <property type="entry name" value="RT_LTR"/>
    <property type="match status" value="1"/>
</dbReference>
<dbReference type="GO" id="GO:0003824">
    <property type="term" value="F:catalytic activity"/>
    <property type="evidence" value="ECO:0007669"/>
    <property type="project" value="UniProtKB-KW"/>
</dbReference>
<dbReference type="InterPro" id="IPR041577">
    <property type="entry name" value="RT_RNaseH_2"/>
</dbReference>
<dbReference type="InterPro" id="IPR043128">
    <property type="entry name" value="Rev_trsase/Diguanyl_cyclase"/>
</dbReference>
<proteinExistence type="predicted"/>
<dbReference type="Gene3D" id="3.10.10.10">
    <property type="entry name" value="HIV Type 1 Reverse Transcriptase, subunit A, domain 1"/>
    <property type="match status" value="2"/>
</dbReference>
<dbReference type="AlphaFoldDB" id="A0A0B7MZU5"/>
<evidence type="ECO:0000259" key="2">
    <source>
        <dbReference type="Pfam" id="PF17919"/>
    </source>
</evidence>
<dbReference type="PANTHER" id="PTHR37984:SF5">
    <property type="entry name" value="PROTEIN NYNRIN-LIKE"/>
    <property type="match status" value="1"/>
</dbReference>
<protein>
    <recommendedName>
        <fullName evidence="2">Reverse transcriptase/retrotransposon-derived protein RNase H-like domain-containing protein</fullName>
    </recommendedName>
</protein>
<dbReference type="STRING" id="35722.A0A0B7MZU5"/>